<dbReference type="HOGENOM" id="CLU_1497112_0_0_1"/>
<dbReference type="RefSeq" id="XP_007321204.1">
    <property type="nucleotide sequence ID" value="XM_007321142.1"/>
</dbReference>
<dbReference type="AlphaFoldDB" id="F8P3D5"/>
<dbReference type="Proteomes" id="UP000008064">
    <property type="component" value="Unassembled WGS sequence"/>
</dbReference>
<organism>
    <name type="scientific">Serpula lacrymans var. lacrymans (strain S7.9)</name>
    <name type="common">Dry rot fungus</name>
    <dbReference type="NCBI Taxonomy" id="578457"/>
    <lineage>
        <taxon>Eukaryota</taxon>
        <taxon>Fungi</taxon>
        <taxon>Dikarya</taxon>
        <taxon>Basidiomycota</taxon>
        <taxon>Agaricomycotina</taxon>
        <taxon>Agaricomycetes</taxon>
        <taxon>Agaricomycetidae</taxon>
        <taxon>Boletales</taxon>
        <taxon>Coniophorineae</taxon>
        <taxon>Serpulaceae</taxon>
        <taxon>Serpula</taxon>
    </lineage>
</organism>
<dbReference type="OrthoDB" id="2612513at2759"/>
<accession>F8P3D5</accession>
<evidence type="ECO:0000313" key="1">
    <source>
        <dbReference type="EMBL" id="EGO22666.1"/>
    </source>
</evidence>
<dbReference type="KEGG" id="sla:SERLADRAFT_417034"/>
<name>F8P3D5_SERL9</name>
<reference evidence="1" key="1">
    <citation type="submission" date="2011-04" db="EMBL/GenBank/DDBJ databases">
        <title>Evolution of plant cell wall degrading machinery underlies the functional diversity of forest fungi.</title>
        <authorList>
            <consortium name="US DOE Joint Genome Institute (JGI-PGF)"/>
            <person name="Eastwood D.C."/>
            <person name="Floudas D."/>
            <person name="Binder M."/>
            <person name="Majcherczyk A."/>
            <person name="Schneider P."/>
            <person name="Aerts A."/>
            <person name="Asiegbu F.O."/>
            <person name="Baker S.E."/>
            <person name="Barry K."/>
            <person name="Bendiksby M."/>
            <person name="Blumentritt M."/>
            <person name="Coutinho P.M."/>
            <person name="Cullen D."/>
            <person name="Cullen D."/>
            <person name="Gathman A."/>
            <person name="Goodell B."/>
            <person name="Henrissat B."/>
            <person name="Ihrmark K."/>
            <person name="Kauserud H."/>
            <person name="Kohler A."/>
            <person name="LaButti K."/>
            <person name="Lapidus A."/>
            <person name="Lavin J.L."/>
            <person name="Lee Y.-H."/>
            <person name="Lindquist E."/>
            <person name="Lilly W."/>
            <person name="Lucas S."/>
            <person name="Morin E."/>
            <person name="Murat C."/>
            <person name="Oguiza J.A."/>
            <person name="Park J."/>
            <person name="Pisabarro A.G."/>
            <person name="Riley R."/>
            <person name="Rosling A."/>
            <person name="Salamov A."/>
            <person name="Schmidt O."/>
            <person name="Schmutz J."/>
            <person name="Skrede I."/>
            <person name="Stenlid J."/>
            <person name="Wiebenga A."/>
            <person name="Xie X."/>
            <person name="Kues U."/>
            <person name="Hibbett D.S."/>
            <person name="Hoffmeister D."/>
            <person name="Hogberg N."/>
            <person name="Martin F."/>
            <person name="Grigoriev I.V."/>
            <person name="Watkinson S.C."/>
        </authorList>
    </citation>
    <scope>NUCLEOTIDE SEQUENCE</scope>
    <source>
        <strain evidence="1">S7.9</strain>
    </source>
</reference>
<proteinExistence type="predicted"/>
<protein>
    <submittedName>
        <fullName evidence="1">Uncharacterized protein</fullName>
    </submittedName>
</protein>
<dbReference type="EMBL" id="GL945437">
    <property type="protein sequence ID" value="EGO22666.1"/>
    <property type="molecule type" value="Genomic_DNA"/>
</dbReference>
<dbReference type="GeneID" id="18813555"/>
<gene>
    <name evidence="1" type="ORF">SERLADRAFT_417034</name>
</gene>
<sequence length="180" mass="20675">MSEEPTSFHIYRDGWFFSGDRFVKAADRSTILYHVKGVRTVSRWELALCAGGKDGPPVCRIRKTFTEFKYSEYICDDSPETLSVTNKDGWTTQLERRKGAFDETHWFQGPDNKEYRWMPMKSAILRSDLQCVDAQDSIVANFRVTIMAVSKDGELRIYPPGRFMAESLIATSLAIRTPEQ</sequence>